<protein>
    <submittedName>
        <fullName evidence="4">DNA processing protein</fullName>
    </submittedName>
</protein>
<evidence type="ECO:0000259" key="3">
    <source>
        <dbReference type="Pfam" id="PF25317"/>
    </source>
</evidence>
<dbReference type="InterPro" id="IPR057338">
    <property type="entry name" value="DprA_SAM"/>
</dbReference>
<comment type="similarity">
    <text evidence="1">Belongs to the DprA/Smf family.</text>
</comment>
<dbReference type="Proteomes" id="UP000242642">
    <property type="component" value="Unassembled WGS sequence"/>
</dbReference>
<dbReference type="Gene3D" id="3.40.50.450">
    <property type="match status" value="1"/>
</dbReference>
<proteinExistence type="inferred from homology"/>
<sequence length="301" mass="33490">MLKEELWMRLNTVHALSIETWTSIESHFSHNVSNNLAQNSEILSMSGLNPLQIKQFFEIDSDLVNKTLKWLETSKRYILPISSHNYPSNLKNIDRPPNLLFVEGDVALLHAPQLVIVGSRRATHYGQFWANKFACELSKLGFVITSGLARGIDQTVHQSLLRVKGKTIAVLGSGLNDIYPSEHTALADKIVEHGGTLVSPFYPDTKQTIHHFSAKNHLMSALGNGILVIEATLKSGSLMTARFALEQGKDIFALPGPLGNKQSQGTHWLIKQGANLASDPQDILEHIQSNFNWLNTDNPER</sequence>
<evidence type="ECO:0000313" key="4">
    <source>
        <dbReference type="EMBL" id="SES62995.1"/>
    </source>
</evidence>
<evidence type="ECO:0000313" key="5">
    <source>
        <dbReference type="Proteomes" id="UP000242642"/>
    </source>
</evidence>
<dbReference type="InterPro" id="IPR003488">
    <property type="entry name" value="DprA"/>
</dbReference>
<dbReference type="STRING" id="1123402.SAMN02583745_00012"/>
<dbReference type="PANTHER" id="PTHR43022">
    <property type="entry name" value="PROTEIN SMF"/>
    <property type="match status" value="1"/>
</dbReference>
<evidence type="ECO:0000256" key="1">
    <source>
        <dbReference type="ARBA" id="ARBA00006525"/>
    </source>
</evidence>
<dbReference type="AlphaFoldDB" id="A0A1H9Y2E2"/>
<dbReference type="RefSeq" id="WP_177168541.1">
    <property type="nucleotide sequence ID" value="NZ_FOHV01000001.1"/>
</dbReference>
<reference evidence="5" key="1">
    <citation type="submission" date="2016-10" db="EMBL/GenBank/DDBJ databases">
        <authorList>
            <person name="Varghese N."/>
            <person name="Submissions S."/>
        </authorList>
    </citation>
    <scope>NUCLEOTIDE SEQUENCE [LARGE SCALE GENOMIC DNA]</scope>
    <source>
        <strain evidence="5">DSM 18579</strain>
    </source>
</reference>
<dbReference type="PANTHER" id="PTHR43022:SF1">
    <property type="entry name" value="PROTEIN SMF"/>
    <property type="match status" value="1"/>
</dbReference>
<dbReference type="NCBIfam" id="TIGR00732">
    <property type="entry name" value="dprA"/>
    <property type="match status" value="1"/>
</dbReference>
<evidence type="ECO:0000259" key="2">
    <source>
        <dbReference type="Pfam" id="PF02481"/>
    </source>
</evidence>
<gene>
    <name evidence="4" type="ORF">SAMN02583745_00012</name>
</gene>
<dbReference type="InterPro" id="IPR057666">
    <property type="entry name" value="DrpA_SLOG"/>
</dbReference>
<name>A0A1H9Y2E2_9GAMM</name>
<dbReference type="Pfam" id="PF02481">
    <property type="entry name" value="DNA_processg_A"/>
    <property type="match status" value="1"/>
</dbReference>
<dbReference type="GO" id="GO:0009294">
    <property type="term" value="P:DNA-mediated transformation"/>
    <property type="evidence" value="ECO:0007669"/>
    <property type="project" value="InterPro"/>
</dbReference>
<feature type="domain" description="Smf/DprA SAM" evidence="3">
    <location>
        <begin position="1"/>
        <end position="69"/>
    </location>
</feature>
<accession>A0A1H9Y2E2</accession>
<keyword evidence="5" id="KW-1185">Reference proteome</keyword>
<organism evidence="4 5">
    <name type="scientific">Thorsellia anophelis DSM 18579</name>
    <dbReference type="NCBI Taxonomy" id="1123402"/>
    <lineage>
        <taxon>Bacteria</taxon>
        <taxon>Pseudomonadati</taxon>
        <taxon>Pseudomonadota</taxon>
        <taxon>Gammaproteobacteria</taxon>
        <taxon>Enterobacterales</taxon>
        <taxon>Thorselliaceae</taxon>
        <taxon>Thorsellia</taxon>
    </lineage>
</organism>
<dbReference type="SUPFAM" id="SSF102405">
    <property type="entry name" value="MCP/YpsA-like"/>
    <property type="match status" value="1"/>
</dbReference>
<feature type="domain" description="Smf/DprA SLOG" evidence="2">
    <location>
        <begin position="79"/>
        <end position="287"/>
    </location>
</feature>
<dbReference type="Pfam" id="PF25317">
    <property type="entry name" value="SAM_SMF"/>
    <property type="match status" value="1"/>
</dbReference>
<dbReference type="EMBL" id="FOHV01000001">
    <property type="protein sequence ID" value="SES62995.1"/>
    <property type="molecule type" value="Genomic_DNA"/>
</dbReference>